<feature type="signal peptide" evidence="1">
    <location>
        <begin position="1"/>
        <end position="22"/>
    </location>
</feature>
<proteinExistence type="predicted"/>
<evidence type="ECO:0000313" key="2">
    <source>
        <dbReference type="EMBL" id="MFK2854873.1"/>
    </source>
</evidence>
<accession>A0ABW8II44</accession>
<comment type="caution">
    <text evidence="2">The sequence shown here is derived from an EMBL/GenBank/DDBJ whole genome shotgun (WGS) entry which is preliminary data.</text>
</comment>
<evidence type="ECO:0008006" key="4">
    <source>
        <dbReference type="Google" id="ProtNLM"/>
    </source>
</evidence>
<evidence type="ECO:0000313" key="3">
    <source>
        <dbReference type="Proteomes" id="UP001620409"/>
    </source>
</evidence>
<gene>
    <name evidence="2" type="ORF">ISP18_09755</name>
</gene>
<reference evidence="2 3" key="1">
    <citation type="submission" date="2020-10" db="EMBL/GenBank/DDBJ databases">
        <title>Phylogeny of dyella-like bacteria.</title>
        <authorList>
            <person name="Fu J."/>
        </authorList>
    </citation>
    <scope>NUCLEOTIDE SEQUENCE [LARGE SCALE GENOMIC DNA]</scope>
    <source>
        <strain evidence="2 3">DHG40</strain>
    </source>
</reference>
<organism evidence="2 3">
    <name type="scientific">Dyella humi</name>
    <dbReference type="NCBI Taxonomy" id="1770547"/>
    <lineage>
        <taxon>Bacteria</taxon>
        <taxon>Pseudomonadati</taxon>
        <taxon>Pseudomonadota</taxon>
        <taxon>Gammaproteobacteria</taxon>
        <taxon>Lysobacterales</taxon>
        <taxon>Rhodanobacteraceae</taxon>
        <taxon>Dyella</taxon>
    </lineage>
</organism>
<feature type="chain" id="PRO_5047385353" description="Lipoprotein" evidence="1">
    <location>
        <begin position="23"/>
        <end position="115"/>
    </location>
</feature>
<dbReference type="EMBL" id="JADIKI010000022">
    <property type="protein sequence ID" value="MFK2854873.1"/>
    <property type="molecule type" value="Genomic_DNA"/>
</dbReference>
<dbReference type="Proteomes" id="UP001620409">
    <property type="component" value="Unassembled WGS sequence"/>
</dbReference>
<protein>
    <recommendedName>
        <fullName evidence="4">Lipoprotein</fullName>
    </recommendedName>
</protein>
<keyword evidence="3" id="KW-1185">Reference proteome</keyword>
<evidence type="ECO:0000256" key="1">
    <source>
        <dbReference type="SAM" id="SignalP"/>
    </source>
</evidence>
<dbReference type="RefSeq" id="WP_380010179.1">
    <property type="nucleotide sequence ID" value="NZ_JADIKI010000022.1"/>
</dbReference>
<sequence length="115" mass="12554">MKKIFALLALSLLLTACATSGAKIDQNKLDELKPGVSTVQDAERLFGYPQSTTHNTDGTTMLSYGYSAEQMDAKSFIPIAGAFIGHGPHTQTNTLALIFDTSGHYLKYWEQSTHN</sequence>
<dbReference type="PROSITE" id="PS51257">
    <property type="entry name" value="PROKAR_LIPOPROTEIN"/>
    <property type="match status" value="1"/>
</dbReference>
<keyword evidence="1" id="KW-0732">Signal</keyword>
<name>A0ABW8II44_9GAMM</name>